<reference evidence="1 2" key="2">
    <citation type="submission" date="2013-04" db="EMBL/GenBank/DDBJ databases">
        <title>Comparative genomics of 12 strains of Erwinia amylovora identifies a pan-genome with a large conserved core and provides insights into host specificity.</title>
        <authorList>
            <person name="Mann R.A."/>
            <person name="Smits T.H.M."/>
            <person name="Buehlmann A."/>
            <person name="Blom J."/>
            <person name="Goesmann A."/>
            <person name="Frey J.E."/>
            <person name="Plummer K.M."/>
            <person name="Beer S.V."/>
            <person name="Luck J."/>
            <person name="Duffy B."/>
            <person name="Rodoni B."/>
        </authorList>
    </citation>
    <scope>NUCLEOTIDE SEQUENCE [LARGE SCALE GENOMIC DNA]</scope>
    <source>
        <strain evidence="2">CFBP 1232</strain>
    </source>
</reference>
<dbReference type="AlphaFoldDB" id="A0A831ESP5"/>
<gene>
    <name evidence="1" type="ORF">BN437_2076</name>
</gene>
<organism evidence="1 2">
    <name type="scientific">Erwinia amylovora NBRC 12687 = CFBP 1232</name>
    <dbReference type="NCBI Taxonomy" id="1219359"/>
    <lineage>
        <taxon>Bacteria</taxon>
        <taxon>Pseudomonadati</taxon>
        <taxon>Pseudomonadota</taxon>
        <taxon>Gammaproteobacteria</taxon>
        <taxon>Enterobacterales</taxon>
        <taxon>Erwiniaceae</taxon>
        <taxon>Erwinia</taxon>
    </lineage>
</organism>
<reference evidence="1 2" key="1">
    <citation type="submission" date="2012-11" db="EMBL/GenBank/DDBJ databases">
        <authorList>
            <person name="Linke B."/>
        </authorList>
    </citation>
    <scope>NUCLEOTIDE SEQUENCE [LARGE SCALE GENOMIC DNA]</scope>
    <source>
        <strain evidence="2">CFBP 1232</strain>
    </source>
</reference>
<proteinExistence type="predicted"/>
<sequence>MIIISKRRTLLCEQAALQEGENMHSVVLQTV</sequence>
<accession>A0A831ESP5</accession>
<dbReference type="Proteomes" id="UP000013111">
    <property type="component" value="Unassembled WGS sequence"/>
</dbReference>
<evidence type="ECO:0000313" key="2">
    <source>
        <dbReference type="Proteomes" id="UP000013111"/>
    </source>
</evidence>
<name>A0A831ESP5_ERWAM</name>
<protein>
    <submittedName>
        <fullName evidence="1">Uncharacterized protein</fullName>
    </submittedName>
</protein>
<comment type="caution">
    <text evidence="1">The sequence shown here is derived from an EMBL/GenBank/DDBJ whole genome shotgun (WGS) entry which is preliminary data.</text>
</comment>
<evidence type="ECO:0000313" key="1">
    <source>
        <dbReference type="EMBL" id="CCO94004.1"/>
    </source>
</evidence>
<dbReference type="EMBL" id="CAPB01000021">
    <property type="protein sequence ID" value="CCO94004.1"/>
    <property type="molecule type" value="Genomic_DNA"/>
</dbReference>